<evidence type="ECO:0000259" key="6">
    <source>
        <dbReference type="Pfam" id="PF18029"/>
    </source>
</evidence>
<organism evidence="7 8">
    <name type="scientific">Homoserinimonas aerilata</name>
    <dbReference type="NCBI Taxonomy" id="1162970"/>
    <lineage>
        <taxon>Bacteria</taxon>
        <taxon>Bacillati</taxon>
        <taxon>Actinomycetota</taxon>
        <taxon>Actinomycetes</taxon>
        <taxon>Micrococcales</taxon>
        <taxon>Microbacteriaceae</taxon>
        <taxon>Homoserinimonas</taxon>
    </lineage>
</organism>
<proteinExistence type="inferred from homology"/>
<sequence>MSDDDLDATKRLTPEQTATQLAGTAFVHLRGALHAAYTTADFASAAALVARVGEAADALDHHPDVSLGWGSARFVLSSHDSGGVTARDLALAQRIQELADAAGATAATRVPGSYDIGIDTVDADGIRPFWKAAFDYEEQDLGEDGIDLVDPRGVAPKIWFQRMDPPRLDRNRIHFDVYVPFEDAEARVEAVLEAGGTLMTDEFAPNWWVLADAEGNEVCICTSTR</sequence>
<dbReference type="EMBL" id="VFOM01000001">
    <property type="protein sequence ID" value="TQL47720.1"/>
    <property type="molecule type" value="Genomic_DNA"/>
</dbReference>
<comment type="catalytic activity">
    <reaction evidence="1">
        <text>(4aS,6R)-4a-hydroxy-L-erythro-5,6,7,8-tetrahydrobiopterin = (6R)-L-erythro-6,7-dihydrobiopterin + H2O</text>
        <dbReference type="Rhea" id="RHEA:11920"/>
        <dbReference type="ChEBI" id="CHEBI:15377"/>
        <dbReference type="ChEBI" id="CHEBI:15642"/>
        <dbReference type="ChEBI" id="CHEBI:43120"/>
        <dbReference type="EC" id="4.2.1.96"/>
    </reaction>
</comment>
<dbReference type="PANTHER" id="PTHR35908:SF1">
    <property type="entry name" value="CONSERVED PROTEIN"/>
    <property type="match status" value="1"/>
</dbReference>
<dbReference type="Gene3D" id="3.30.1360.20">
    <property type="entry name" value="Transcriptional coactivator/pterin dehydratase"/>
    <property type="match status" value="1"/>
</dbReference>
<dbReference type="AlphaFoldDB" id="A0A542YHZ4"/>
<evidence type="ECO:0000256" key="4">
    <source>
        <dbReference type="ARBA" id="ARBA00021735"/>
    </source>
</evidence>
<dbReference type="InterPro" id="IPR036428">
    <property type="entry name" value="PCD_sf"/>
</dbReference>
<accession>A0A542YHZ4</accession>
<evidence type="ECO:0000313" key="8">
    <source>
        <dbReference type="Proteomes" id="UP000317998"/>
    </source>
</evidence>
<dbReference type="SUPFAM" id="SSF55248">
    <property type="entry name" value="PCD-like"/>
    <property type="match status" value="1"/>
</dbReference>
<comment type="caution">
    <text evidence="7">The sequence shown here is derived from an EMBL/GenBank/DDBJ whole genome shotgun (WGS) entry which is preliminary data.</text>
</comment>
<keyword evidence="8" id="KW-1185">Reference proteome</keyword>
<dbReference type="Gene3D" id="3.10.180.10">
    <property type="entry name" value="2,3-Dihydroxybiphenyl 1,2-Dioxygenase, domain 1"/>
    <property type="match status" value="1"/>
</dbReference>
<dbReference type="GO" id="GO:0006729">
    <property type="term" value="P:tetrahydrobiopterin biosynthetic process"/>
    <property type="evidence" value="ECO:0007669"/>
    <property type="project" value="InterPro"/>
</dbReference>
<evidence type="ECO:0000256" key="3">
    <source>
        <dbReference type="ARBA" id="ARBA00013252"/>
    </source>
</evidence>
<dbReference type="SUPFAM" id="SSF54593">
    <property type="entry name" value="Glyoxalase/Bleomycin resistance protein/Dihydroxybiphenyl dioxygenase"/>
    <property type="match status" value="1"/>
</dbReference>
<reference evidence="7 8" key="1">
    <citation type="submission" date="2019-06" db="EMBL/GenBank/DDBJ databases">
        <title>Sequencing the genomes of 1000 actinobacteria strains.</title>
        <authorList>
            <person name="Klenk H.-P."/>
        </authorList>
    </citation>
    <scope>NUCLEOTIDE SEQUENCE [LARGE SCALE GENOMIC DNA]</scope>
    <source>
        <strain evidence="7 8">DSM 26477</strain>
    </source>
</reference>
<evidence type="ECO:0000256" key="1">
    <source>
        <dbReference type="ARBA" id="ARBA00001554"/>
    </source>
</evidence>
<gene>
    <name evidence="7" type="ORF">FB562_0788</name>
</gene>
<dbReference type="RefSeq" id="WP_141879939.1">
    <property type="nucleotide sequence ID" value="NZ_VFOM01000001.1"/>
</dbReference>
<dbReference type="Pfam" id="PF18029">
    <property type="entry name" value="Glyoxalase_6"/>
    <property type="match status" value="1"/>
</dbReference>
<dbReference type="EC" id="4.2.1.96" evidence="3"/>
<dbReference type="InterPro" id="IPR001533">
    <property type="entry name" value="Pterin_deHydtase"/>
</dbReference>
<keyword evidence="5" id="KW-0456">Lyase</keyword>
<dbReference type="OrthoDB" id="15077at2"/>
<name>A0A542YHZ4_9MICO</name>
<protein>
    <recommendedName>
        <fullName evidence="4">Putative pterin-4-alpha-carbinolamine dehydratase</fullName>
        <ecNumber evidence="3">4.2.1.96</ecNumber>
    </recommendedName>
</protein>
<dbReference type="GO" id="GO:0008124">
    <property type="term" value="F:4-alpha-hydroxytetrahydrobiopterin dehydratase activity"/>
    <property type="evidence" value="ECO:0007669"/>
    <property type="project" value="UniProtKB-EC"/>
</dbReference>
<dbReference type="Pfam" id="PF01329">
    <property type="entry name" value="Pterin_4a"/>
    <property type="match status" value="1"/>
</dbReference>
<dbReference type="Proteomes" id="UP000317998">
    <property type="component" value="Unassembled WGS sequence"/>
</dbReference>
<evidence type="ECO:0000256" key="2">
    <source>
        <dbReference type="ARBA" id="ARBA00006472"/>
    </source>
</evidence>
<dbReference type="InterPro" id="IPR029068">
    <property type="entry name" value="Glyas_Bleomycin-R_OHBP_Dase"/>
</dbReference>
<evidence type="ECO:0000256" key="5">
    <source>
        <dbReference type="ARBA" id="ARBA00023239"/>
    </source>
</evidence>
<feature type="domain" description="Glyoxalase-like" evidence="6">
    <location>
        <begin position="116"/>
        <end position="221"/>
    </location>
</feature>
<dbReference type="PANTHER" id="PTHR35908">
    <property type="entry name" value="HYPOTHETICAL FUSION PROTEIN"/>
    <property type="match status" value="1"/>
</dbReference>
<comment type="similarity">
    <text evidence="2">Belongs to the pterin-4-alpha-carbinolamine dehydratase family.</text>
</comment>
<dbReference type="InterPro" id="IPR041581">
    <property type="entry name" value="Glyoxalase_6"/>
</dbReference>
<evidence type="ECO:0000313" key="7">
    <source>
        <dbReference type="EMBL" id="TQL47720.1"/>
    </source>
</evidence>
<dbReference type="CDD" id="cd00488">
    <property type="entry name" value="PCD_DCoH"/>
    <property type="match status" value="1"/>
</dbReference>